<evidence type="ECO:0000256" key="1">
    <source>
        <dbReference type="ARBA" id="ARBA00001913"/>
    </source>
</evidence>
<dbReference type="OMA" id="TEGHYND"/>
<dbReference type="STRING" id="94237.ENSMMOP00000014316"/>
<dbReference type="Gene3D" id="2.120.10.100">
    <property type="entry name" value="Apyrase"/>
    <property type="match status" value="2"/>
</dbReference>
<feature type="binding site" evidence="6">
    <location>
        <position position="171"/>
    </location>
    <ligand>
        <name>Ca(2+)</name>
        <dbReference type="ChEBI" id="CHEBI:29108"/>
    </ligand>
</feature>
<keyword evidence="7" id="KW-1133">Transmembrane helix</keyword>
<reference evidence="8" key="2">
    <citation type="submission" date="2025-09" db="UniProtKB">
        <authorList>
            <consortium name="Ensembl"/>
        </authorList>
    </citation>
    <scope>IDENTIFICATION</scope>
</reference>
<organism evidence="8 9">
    <name type="scientific">Mola mola</name>
    <name type="common">Ocean sunfish</name>
    <name type="synonym">Tetraodon mola</name>
    <dbReference type="NCBI Taxonomy" id="94237"/>
    <lineage>
        <taxon>Eukaryota</taxon>
        <taxon>Metazoa</taxon>
        <taxon>Chordata</taxon>
        <taxon>Craniata</taxon>
        <taxon>Vertebrata</taxon>
        <taxon>Euteleostomi</taxon>
        <taxon>Actinopterygii</taxon>
        <taxon>Neopterygii</taxon>
        <taxon>Teleostei</taxon>
        <taxon>Neoteleostei</taxon>
        <taxon>Acanthomorphata</taxon>
        <taxon>Eupercaria</taxon>
        <taxon>Tetraodontiformes</taxon>
        <taxon>Molidae</taxon>
        <taxon>Mola</taxon>
    </lineage>
</organism>
<evidence type="ECO:0000256" key="6">
    <source>
        <dbReference type="PIRSR" id="PIRSR609283-1"/>
    </source>
</evidence>
<keyword evidence="7" id="KW-0812">Transmembrane</keyword>
<dbReference type="Pfam" id="PF06079">
    <property type="entry name" value="Apyrase"/>
    <property type="match status" value="2"/>
</dbReference>
<feature type="binding site" evidence="6">
    <location>
        <position position="217"/>
    </location>
    <ligand>
        <name>Ca(2+)</name>
        <dbReference type="ChEBI" id="CHEBI:29108"/>
    </ligand>
</feature>
<evidence type="ECO:0000313" key="9">
    <source>
        <dbReference type="Proteomes" id="UP000261620"/>
    </source>
</evidence>
<dbReference type="GO" id="GO:0004382">
    <property type="term" value="F:GDP phosphatase activity"/>
    <property type="evidence" value="ECO:0007669"/>
    <property type="project" value="TreeGrafter"/>
</dbReference>
<feature type="binding site" evidence="6">
    <location>
        <position position="331"/>
    </location>
    <ligand>
        <name>Ca(2+)</name>
        <dbReference type="ChEBI" id="CHEBI:29108"/>
    </ligand>
</feature>
<evidence type="ECO:0000256" key="7">
    <source>
        <dbReference type="SAM" id="Phobius"/>
    </source>
</evidence>
<dbReference type="GO" id="GO:0030166">
    <property type="term" value="P:proteoglycan biosynthetic process"/>
    <property type="evidence" value="ECO:0007669"/>
    <property type="project" value="TreeGrafter"/>
</dbReference>
<proteinExistence type="inferred from homology"/>
<dbReference type="PANTHER" id="PTHR13023">
    <property type="entry name" value="APYRASE"/>
    <property type="match status" value="1"/>
</dbReference>
<evidence type="ECO:0000256" key="2">
    <source>
        <dbReference type="ARBA" id="ARBA00022723"/>
    </source>
</evidence>
<dbReference type="PANTHER" id="PTHR13023:SF3">
    <property type="entry name" value="SOLUBLE CALCIUM-ACTIVATED NUCLEOTIDASE 1"/>
    <property type="match status" value="1"/>
</dbReference>
<feature type="binding site" evidence="6">
    <location>
        <position position="170"/>
    </location>
    <ligand>
        <name>Ca(2+)</name>
        <dbReference type="ChEBI" id="CHEBI:29108"/>
    </ligand>
</feature>
<feature type="transmembrane region" description="Helical" evidence="7">
    <location>
        <begin position="41"/>
        <end position="59"/>
    </location>
</feature>
<evidence type="ECO:0000256" key="5">
    <source>
        <dbReference type="ARBA" id="ARBA00025738"/>
    </source>
</evidence>
<evidence type="ECO:0000256" key="4">
    <source>
        <dbReference type="ARBA" id="ARBA00022837"/>
    </source>
</evidence>
<protein>
    <submittedName>
        <fullName evidence="8">Uncharacterized protein</fullName>
    </submittedName>
</protein>
<evidence type="ECO:0000256" key="3">
    <source>
        <dbReference type="ARBA" id="ARBA00022801"/>
    </source>
</evidence>
<evidence type="ECO:0000313" key="8">
    <source>
        <dbReference type="Ensembl" id="ENSMMOP00000014316.1"/>
    </source>
</evidence>
<accession>A0A3Q3WBQ4</accession>
<dbReference type="InterPro" id="IPR009283">
    <property type="entry name" value="Apyrase"/>
</dbReference>
<keyword evidence="2 6" id="KW-0479">Metal-binding</keyword>
<dbReference type="GO" id="GO:0045134">
    <property type="term" value="F:UDP phosphatase activity"/>
    <property type="evidence" value="ECO:0007669"/>
    <property type="project" value="TreeGrafter"/>
</dbReference>
<feature type="binding site" evidence="6">
    <location>
        <position position="282"/>
    </location>
    <ligand>
        <name>Ca(2+)</name>
        <dbReference type="ChEBI" id="CHEBI:29108"/>
    </ligand>
</feature>
<keyword evidence="3" id="KW-0378">Hydrolase</keyword>
<name>A0A3Q3WBQ4_MOLML</name>
<comment type="similarity">
    <text evidence="5">Belongs to the apyrase family.</text>
</comment>
<keyword evidence="4 6" id="KW-0106">Calcium</keyword>
<reference evidence="8" key="1">
    <citation type="submission" date="2025-08" db="UniProtKB">
        <authorList>
            <consortium name="Ensembl"/>
        </authorList>
    </citation>
    <scope>IDENTIFICATION</scope>
</reference>
<dbReference type="InterPro" id="IPR036258">
    <property type="entry name" value="Apyrase_sf"/>
</dbReference>
<dbReference type="GO" id="GO:0005509">
    <property type="term" value="F:calcium ion binding"/>
    <property type="evidence" value="ECO:0007669"/>
    <property type="project" value="InterPro"/>
</dbReference>
<dbReference type="AlphaFoldDB" id="A0A3Q3WBQ4"/>
<feature type="binding site" evidence="6">
    <location>
        <position position="382"/>
    </location>
    <ligand>
        <name>Ca(2+)</name>
        <dbReference type="ChEBI" id="CHEBI:29108"/>
    </ligand>
</feature>
<sequence length="387" mass="43189">MPLVPSACSNEPMKNLRISVGGLPMLASMGNTSDPRFRLKWKPIVVVAFSLALLLLLFMNFSSGMQSRLYVPKNWSVDHLDNQQSRSQYNDTYPLSPPEHTPQGTRYRIGVIADLDTNSRSDKKETWFSYMRRGYLLVSQSGDKVAVEWDEDTVVLESHLSEKGRGMELSELVVFNGKLYSVDDRTGIVYHIDGNKAVPWVILTDGDGNVAKGFKAEWMAVKDMHLWIGGLGKEWTTTAGEFVNNNPQWVKAVGFRGDVQHENWVSNYESLKSAAGIKTPGEDFCLDCLILQAFLFFLFASSVPNSSQSTLCSADIIVSRVGPLNPTHGFSSFKFVPNMDDQIILALKSEEDAGKIATYIMAFTLDGRMLLPETKIGDVKYEGLEFI</sequence>
<keyword evidence="7" id="KW-0472">Membrane</keyword>
<keyword evidence="9" id="KW-1185">Reference proteome</keyword>
<dbReference type="Proteomes" id="UP000261620">
    <property type="component" value="Unplaced"/>
</dbReference>
<dbReference type="Ensembl" id="ENSMMOT00000014551.1">
    <property type="protein sequence ID" value="ENSMMOP00000014316.1"/>
    <property type="gene ID" value="ENSMMOG00000010963.1"/>
</dbReference>
<comment type="cofactor">
    <cofactor evidence="1 6">
        <name>Ca(2+)</name>
        <dbReference type="ChEBI" id="CHEBI:29108"/>
    </cofactor>
</comment>
<dbReference type="SUPFAM" id="SSF101887">
    <property type="entry name" value="Apyrase"/>
    <property type="match status" value="1"/>
</dbReference>